<evidence type="ECO:0000259" key="8">
    <source>
        <dbReference type="PROSITE" id="PS51405"/>
    </source>
</evidence>
<dbReference type="EMBL" id="JAAGWQ010000044">
    <property type="protein sequence ID" value="KAF5674879.1"/>
    <property type="molecule type" value="Genomic_DNA"/>
</dbReference>
<dbReference type="PANTHER" id="PTHR33577:SF9">
    <property type="entry name" value="PEROXIDASE STCC"/>
    <property type="match status" value="1"/>
</dbReference>
<dbReference type="Proteomes" id="UP000567885">
    <property type="component" value="Unassembled WGS sequence"/>
</dbReference>
<dbReference type="PANTHER" id="PTHR33577">
    <property type="entry name" value="STERIGMATOCYSTIN BIOSYNTHESIS PEROXIDASE STCC-RELATED"/>
    <property type="match status" value="1"/>
</dbReference>
<evidence type="ECO:0000313" key="9">
    <source>
        <dbReference type="EMBL" id="KAF5674879.1"/>
    </source>
</evidence>
<feature type="domain" description="Heme haloperoxidase family profile" evidence="8">
    <location>
        <begin position="1"/>
        <end position="103"/>
    </location>
</feature>
<evidence type="ECO:0000256" key="2">
    <source>
        <dbReference type="ARBA" id="ARBA00022559"/>
    </source>
</evidence>
<evidence type="ECO:0000256" key="4">
    <source>
        <dbReference type="ARBA" id="ARBA00022723"/>
    </source>
</evidence>
<keyword evidence="10" id="KW-1185">Reference proteome</keyword>
<comment type="caution">
    <text evidence="9">The sequence shown here is derived from an EMBL/GenBank/DDBJ whole genome shotgun (WGS) entry which is preliminary data.</text>
</comment>
<organism evidence="9 10">
    <name type="scientific">Fusarium heterosporum</name>
    <dbReference type="NCBI Taxonomy" id="42747"/>
    <lineage>
        <taxon>Eukaryota</taxon>
        <taxon>Fungi</taxon>
        <taxon>Dikarya</taxon>
        <taxon>Ascomycota</taxon>
        <taxon>Pezizomycotina</taxon>
        <taxon>Sordariomycetes</taxon>
        <taxon>Hypocreomycetidae</taxon>
        <taxon>Hypocreales</taxon>
        <taxon>Nectriaceae</taxon>
        <taxon>Fusarium</taxon>
        <taxon>Fusarium heterosporum species complex</taxon>
    </lineage>
</organism>
<name>A0A8H5TTF2_FUSHE</name>
<sequence>MTIQQDLVEDLLASSKDGKVITANDLAEFRKKRIARQRADNPGLQYGAFEHDLACAEIALVLNVIGTGESVSCSYAKVFSQEERLPLEEGWMKGSFGIIELITKRNNIKKLIGMEF</sequence>
<comment type="similarity">
    <text evidence="7">Belongs to the chloroperoxidase family.</text>
</comment>
<dbReference type="Pfam" id="PF01328">
    <property type="entry name" value="Peroxidase_2"/>
    <property type="match status" value="1"/>
</dbReference>
<evidence type="ECO:0000256" key="5">
    <source>
        <dbReference type="ARBA" id="ARBA00023002"/>
    </source>
</evidence>
<dbReference type="Gene3D" id="1.10.489.10">
    <property type="entry name" value="Chloroperoxidase-like"/>
    <property type="match status" value="1"/>
</dbReference>
<dbReference type="InterPro" id="IPR036851">
    <property type="entry name" value="Chloroperoxidase-like_sf"/>
</dbReference>
<keyword evidence="5" id="KW-0560">Oxidoreductase</keyword>
<evidence type="ECO:0000256" key="7">
    <source>
        <dbReference type="ARBA" id="ARBA00025795"/>
    </source>
</evidence>
<keyword evidence="2 9" id="KW-0575">Peroxidase</keyword>
<dbReference type="InterPro" id="IPR000028">
    <property type="entry name" value="Chloroperoxidase"/>
</dbReference>
<keyword evidence="6" id="KW-0408">Iron</keyword>
<dbReference type="OrthoDB" id="407298at2759"/>
<proteinExistence type="inferred from homology"/>
<accession>A0A8H5TTF2</accession>
<evidence type="ECO:0000313" key="10">
    <source>
        <dbReference type="Proteomes" id="UP000567885"/>
    </source>
</evidence>
<evidence type="ECO:0000256" key="3">
    <source>
        <dbReference type="ARBA" id="ARBA00022617"/>
    </source>
</evidence>
<dbReference type="GO" id="GO:0046872">
    <property type="term" value="F:metal ion binding"/>
    <property type="evidence" value="ECO:0007669"/>
    <property type="project" value="UniProtKB-KW"/>
</dbReference>
<evidence type="ECO:0000256" key="6">
    <source>
        <dbReference type="ARBA" id="ARBA00023004"/>
    </source>
</evidence>
<keyword evidence="4" id="KW-0479">Metal-binding</keyword>
<protein>
    <submittedName>
        <fullName evidence="9">Chloroperoxidase</fullName>
    </submittedName>
</protein>
<comment type="cofactor">
    <cofactor evidence="1">
        <name>heme b</name>
        <dbReference type="ChEBI" id="CHEBI:60344"/>
    </cofactor>
</comment>
<gene>
    <name evidence="9" type="ORF">FHETE_2630</name>
</gene>
<reference evidence="9 10" key="1">
    <citation type="submission" date="2020-05" db="EMBL/GenBank/DDBJ databases">
        <title>Identification and distribution of gene clusters putatively required for synthesis of sphingolipid metabolism inhibitors in phylogenetically diverse species of the filamentous fungus Fusarium.</title>
        <authorList>
            <person name="Kim H.-S."/>
            <person name="Busman M."/>
            <person name="Brown D.W."/>
            <person name="Divon H."/>
            <person name="Uhlig S."/>
            <person name="Proctor R.H."/>
        </authorList>
    </citation>
    <scope>NUCLEOTIDE SEQUENCE [LARGE SCALE GENOMIC DNA]</scope>
    <source>
        <strain evidence="9 10">NRRL 20693</strain>
    </source>
</reference>
<keyword evidence="3" id="KW-0349">Heme</keyword>
<evidence type="ECO:0000256" key="1">
    <source>
        <dbReference type="ARBA" id="ARBA00001970"/>
    </source>
</evidence>
<dbReference type="GO" id="GO:0004601">
    <property type="term" value="F:peroxidase activity"/>
    <property type="evidence" value="ECO:0007669"/>
    <property type="project" value="UniProtKB-KW"/>
</dbReference>
<dbReference type="PROSITE" id="PS51405">
    <property type="entry name" value="HEME_HALOPEROXIDASE"/>
    <property type="match status" value="1"/>
</dbReference>
<dbReference type="AlphaFoldDB" id="A0A8H5TTF2"/>